<dbReference type="InterPro" id="IPR017850">
    <property type="entry name" value="Alkaline_phosphatase_core_sf"/>
</dbReference>
<evidence type="ECO:0000256" key="6">
    <source>
        <dbReference type="ARBA" id="ARBA00023136"/>
    </source>
</evidence>
<name>A0A379R1E8_SALER</name>
<dbReference type="SUPFAM" id="SSF53649">
    <property type="entry name" value="Alkaline phosphatase-like"/>
    <property type="match status" value="1"/>
</dbReference>
<dbReference type="InterPro" id="IPR058130">
    <property type="entry name" value="PEA_transf_C"/>
</dbReference>
<evidence type="ECO:0000256" key="2">
    <source>
        <dbReference type="ARBA" id="ARBA00022475"/>
    </source>
</evidence>
<gene>
    <name evidence="10" type="primary">cptA_3</name>
    <name evidence="9" type="synonym">cptA_2</name>
    <name evidence="9" type="ORF">NCTC10718_03783</name>
    <name evidence="10" type="ORF">NCTC10718_03846</name>
</gene>
<organism evidence="10 11">
    <name type="scientific">Salmonella enterica</name>
    <name type="common">Salmonella choleraesuis</name>
    <dbReference type="NCBI Taxonomy" id="28901"/>
    <lineage>
        <taxon>Bacteria</taxon>
        <taxon>Pseudomonadati</taxon>
        <taxon>Pseudomonadota</taxon>
        <taxon>Gammaproteobacteria</taxon>
        <taxon>Enterobacterales</taxon>
        <taxon>Enterobacteriaceae</taxon>
        <taxon>Salmonella</taxon>
    </lineage>
</organism>
<evidence type="ECO:0000313" key="9">
    <source>
        <dbReference type="EMBL" id="SUF70931.1"/>
    </source>
</evidence>
<keyword evidence="5 7" id="KW-1133">Transmembrane helix</keyword>
<dbReference type="GO" id="GO:0016776">
    <property type="term" value="F:phosphotransferase activity, phosphate group as acceptor"/>
    <property type="evidence" value="ECO:0007669"/>
    <property type="project" value="TreeGrafter"/>
</dbReference>
<dbReference type="EMBL" id="UGWQ01000001">
    <property type="protein sequence ID" value="SUF70931.1"/>
    <property type="molecule type" value="Genomic_DNA"/>
</dbReference>
<evidence type="ECO:0000256" key="3">
    <source>
        <dbReference type="ARBA" id="ARBA00022679"/>
    </source>
</evidence>
<feature type="transmembrane region" description="Helical" evidence="7">
    <location>
        <begin position="105"/>
        <end position="123"/>
    </location>
</feature>
<dbReference type="Proteomes" id="UP000254332">
    <property type="component" value="Unassembled WGS sequence"/>
</dbReference>
<comment type="subcellular location">
    <subcellularLocation>
        <location evidence="1">Cell membrane</location>
        <topology evidence="1">Multi-pass membrane protein</topology>
    </subcellularLocation>
</comment>
<dbReference type="Pfam" id="PF00884">
    <property type="entry name" value="Sulfatase"/>
    <property type="match status" value="1"/>
</dbReference>
<dbReference type="InterPro" id="IPR040423">
    <property type="entry name" value="PEA_transferase"/>
</dbReference>
<evidence type="ECO:0000256" key="7">
    <source>
        <dbReference type="SAM" id="Phobius"/>
    </source>
</evidence>
<keyword evidence="2" id="KW-1003">Cell membrane</keyword>
<feature type="transmembrane region" description="Helical" evidence="7">
    <location>
        <begin position="7"/>
        <end position="26"/>
    </location>
</feature>
<evidence type="ECO:0000256" key="1">
    <source>
        <dbReference type="ARBA" id="ARBA00004651"/>
    </source>
</evidence>
<dbReference type="PANTHER" id="PTHR30443:SF0">
    <property type="entry name" value="PHOSPHOETHANOLAMINE TRANSFERASE EPTA"/>
    <property type="match status" value="1"/>
</dbReference>
<dbReference type="EMBL" id="UGWQ01000001">
    <property type="protein sequence ID" value="SUF70991.1"/>
    <property type="molecule type" value="Genomic_DNA"/>
</dbReference>
<feature type="transmembrane region" description="Helical" evidence="7">
    <location>
        <begin position="135"/>
        <end position="155"/>
    </location>
</feature>
<feature type="transmembrane region" description="Helical" evidence="7">
    <location>
        <begin position="32"/>
        <end position="50"/>
    </location>
</feature>
<evidence type="ECO:0000256" key="4">
    <source>
        <dbReference type="ARBA" id="ARBA00022692"/>
    </source>
</evidence>
<dbReference type="GO" id="GO:0009244">
    <property type="term" value="P:lipopolysaccharide core region biosynthetic process"/>
    <property type="evidence" value="ECO:0007669"/>
    <property type="project" value="TreeGrafter"/>
</dbReference>
<dbReference type="Gene3D" id="3.40.720.10">
    <property type="entry name" value="Alkaline Phosphatase, subunit A"/>
    <property type="match status" value="1"/>
</dbReference>
<reference evidence="10 11" key="1">
    <citation type="submission" date="2018-06" db="EMBL/GenBank/DDBJ databases">
        <authorList>
            <consortium name="Pathogen Informatics"/>
            <person name="Doyle S."/>
        </authorList>
    </citation>
    <scope>NUCLEOTIDE SEQUENCE [LARGE SCALE GENOMIC DNA]</scope>
    <source>
        <strain evidence="10 11">NCTC10718</strain>
    </source>
</reference>
<dbReference type="CDD" id="cd16017">
    <property type="entry name" value="LptA"/>
    <property type="match status" value="1"/>
</dbReference>
<keyword evidence="6 7" id="KW-0472">Membrane</keyword>
<keyword evidence="3 10" id="KW-0808">Transferase</keyword>
<dbReference type="PANTHER" id="PTHR30443">
    <property type="entry name" value="INNER MEMBRANE PROTEIN"/>
    <property type="match status" value="1"/>
</dbReference>
<evidence type="ECO:0000313" key="10">
    <source>
        <dbReference type="EMBL" id="SUF70991.1"/>
    </source>
</evidence>
<evidence type="ECO:0000313" key="11">
    <source>
        <dbReference type="Proteomes" id="UP000254332"/>
    </source>
</evidence>
<evidence type="ECO:0000259" key="8">
    <source>
        <dbReference type="Pfam" id="PF00884"/>
    </source>
</evidence>
<feature type="domain" description="Sulfatase N-terminal" evidence="8">
    <location>
        <begin position="223"/>
        <end position="448"/>
    </location>
</feature>
<sequence length="513" mass="58204">MKQRQHSLIIIIGLIIVSYGVNKVVFARDSSIPFLSTLSFLLISFYLLRFKNLVPRISGYILIFLLSSEISYFIVFNEQISFDVISSVVETNLIEAKGMFLSDGVKIIGIAIILTLAISYGIIKLYKNQDNFKWIPGLAIFLYLLTALMIVNDVWPQVNDIKMSMNESRSTIGKLIKNYFPAVIGDVAYFASTMILNDRYSNTSIIPDFNEVVTGKEDNGNNTIVIVMGESSLFSRYSIYGYPKLTSPDLQKIFTQPKSCIVKNVHSSAPETRDSLAMTFSFSTPESDTNLFKNKSIIEMAKANGYKTWWIGSQELEGLFSSKYGFIARKSDVVRLTNGHDEHLIPMLTDALEDTSAPKKFIIVHLLGNHKPYHNYDAEDKEALPGAEEYDLTIHKTDRVVSSLFNDVAKHSNNYIFLYTSDHGEVVNKGHGLMKGKDQWYIPFLYKSTNDKFDCSFIEQFRNKDGWLSGLMNKYILSRLIGYTPDKNIVNSEMNNDRVKAANEKPVLFKDTE</sequence>
<accession>A0A379R1E8</accession>
<dbReference type="AlphaFoldDB" id="A0A379R1E8"/>
<evidence type="ECO:0000256" key="5">
    <source>
        <dbReference type="ARBA" id="ARBA00022989"/>
    </source>
</evidence>
<proteinExistence type="predicted"/>
<dbReference type="EC" id="2.7.-.-" evidence="10"/>
<feature type="transmembrane region" description="Helical" evidence="7">
    <location>
        <begin position="57"/>
        <end position="76"/>
    </location>
</feature>
<dbReference type="InterPro" id="IPR000917">
    <property type="entry name" value="Sulfatase_N"/>
</dbReference>
<dbReference type="GO" id="GO:0005886">
    <property type="term" value="C:plasma membrane"/>
    <property type="evidence" value="ECO:0007669"/>
    <property type="project" value="UniProtKB-SubCell"/>
</dbReference>
<protein>
    <submittedName>
        <fullName evidence="10">Phage-like protein</fullName>
        <ecNumber evidence="10">2.7.-.-</ecNumber>
    </submittedName>
</protein>
<keyword evidence="4 7" id="KW-0812">Transmembrane</keyword>